<evidence type="ECO:0000256" key="5">
    <source>
        <dbReference type="ARBA" id="ARBA00022840"/>
    </source>
</evidence>
<evidence type="ECO:0000256" key="6">
    <source>
        <dbReference type="ARBA" id="ARBA00023277"/>
    </source>
</evidence>
<feature type="domain" description="Four-carbon acid sugar kinase nucleotide binding" evidence="14">
    <location>
        <begin position="256"/>
        <end position="413"/>
    </location>
</feature>
<dbReference type="SUPFAM" id="SSF142764">
    <property type="entry name" value="YgbK-like"/>
    <property type="match status" value="1"/>
</dbReference>
<organism evidence="15 16">
    <name type="scientific">Tepidamorphus gemmatus</name>
    <dbReference type="NCBI Taxonomy" id="747076"/>
    <lineage>
        <taxon>Bacteria</taxon>
        <taxon>Pseudomonadati</taxon>
        <taxon>Pseudomonadota</taxon>
        <taxon>Alphaproteobacteria</taxon>
        <taxon>Hyphomicrobiales</taxon>
        <taxon>Tepidamorphaceae</taxon>
        <taxon>Tepidamorphus</taxon>
    </lineage>
</organism>
<keyword evidence="2" id="KW-0808">Transferase</keyword>
<dbReference type="Pfam" id="PF17042">
    <property type="entry name" value="NBD_C"/>
    <property type="match status" value="1"/>
</dbReference>
<evidence type="ECO:0000256" key="8">
    <source>
        <dbReference type="ARBA" id="ARBA00036346"/>
    </source>
</evidence>
<evidence type="ECO:0000256" key="9">
    <source>
        <dbReference type="ARBA" id="ARBA00037335"/>
    </source>
</evidence>
<dbReference type="NCBIfam" id="NF043035">
    <property type="entry name" value="OxoTetrKin"/>
    <property type="match status" value="1"/>
</dbReference>
<dbReference type="InterPro" id="IPR031475">
    <property type="entry name" value="NBD_C"/>
</dbReference>
<evidence type="ECO:0000256" key="11">
    <source>
        <dbReference type="ARBA" id="ARBA00039461"/>
    </source>
</evidence>
<evidence type="ECO:0000259" key="13">
    <source>
        <dbReference type="Pfam" id="PF07005"/>
    </source>
</evidence>
<keyword evidence="3" id="KW-0547">Nucleotide-binding</keyword>
<accession>A0A4R3MGH1</accession>
<dbReference type="AlphaFoldDB" id="A0A4R3MGH1"/>
<dbReference type="Gene3D" id="3.40.980.20">
    <property type="entry name" value="Four-carbon acid sugar kinase, nucleotide binding domain"/>
    <property type="match status" value="1"/>
</dbReference>
<dbReference type="InterPro" id="IPR037051">
    <property type="entry name" value="4-carb_acid_sugar_kinase_N_sf"/>
</dbReference>
<proteinExistence type="inferred from homology"/>
<keyword evidence="5" id="KW-0067">ATP-binding</keyword>
<evidence type="ECO:0000256" key="7">
    <source>
        <dbReference type="ARBA" id="ARBA00035898"/>
    </source>
</evidence>
<comment type="caution">
    <text evidence="15">The sequence shown here is derived from an EMBL/GenBank/DDBJ whole genome shotgun (WGS) entry which is preliminary data.</text>
</comment>
<evidence type="ECO:0000256" key="10">
    <source>
        <dbReference type="ARBA" id="ARBA00039095"/>
    </source>
</evidence>
<evidence type="ECO:0000256" key="12">
    <source>
        <dbReference type="ARBA" id="ARBA00041377"/>
    </source>
</evidence>
<dbReference type="RefSeq" id="WP_132806185.1">
    <property type="nucleotide sequence ID" value="NZ_SMAK01000004.1"/>
</dbReference>
<reference evidence="15 16" key="1">
    <citation type="submission" date="2019-03" db="EMBL/GenBank/DDBJ databases">
        <title>Genomic Encyclopedia of Type Strains, Phase IV (KMG-IV): sequencing the most valuable type-strain genomes for metagenomic binning, comparative biology and taxonomic classification.</title>
        <authorList>
            <person name="Goeker M."/>
        </authorList>
    </citation>
    <scope>NUCLEOTIDE SEQUENCE [LARGE SCALE GENOMIC DNA]</scope>
    <source>
        <strain evidence="15 16">DSM 19345</strain>
    </source>
</reference>
<comment type="function">
    <text evidence="9">Catalyzes the ATP-dependent phosphorylation of 3-oxo-tetronate to 3-oxo-tetronate 4-phosphate.</text>
</comment>
<name>A0A4R3MGH1_9HYPH</name>
<dbReference type="InterPro" id="IPR010737">
    <property type="entry name" value="4-carb_acid_sugar_kinase_N"/>
</dbReference>
<comment type="catalytic activity">
    <reaction evidence="8">
        <text>3-dehydro-D-erythronate + ATP = 3-dehydro-4-O-phospho-D-erythronate + ADP + H(+)</text>
        <dbReference type="Rhea" id="RHEA:52556"/>
        <dbReference type="ChEBI" id="CHEBI:15378"/>
        <dbReference type="ChEBI" id="CHEBI:30616"/>
        <dbReference type="ChEBI" id="CHEBI:57958"/>
        <dbReference type="ChEBI" id="CHEBI:136593"/>
        <dbReference type="ChEBI" id="CHEBI:456216"/>
        <dbReference type="EC" id="2.7.1.217"/>
    </reaction>
</comment>
<dbReference type="InterPro" id="IPR050007">
    <property type="entry name" value="OtnK"/>
</dbReference>
<keyword evidence="16" id="KW-1185">Reference proteome</keyword>
<dbReference type="GO" id="GO:0005524">
    <property type="term" value="F:ATP binding"/>
    <property type="evidence" value="ECO:0007669"/>
    <property type="project" value="UniProtKB-KW"/>
</dbReference>
<evidence type="ECO:0000256" key="2">
    <source>
        <dbReference type="ARBA" id="ARBA00022679"/>
    </source>
</evidence>
<evidence type="ECO:0000313" key="16">
    <source>
        <dbReference type="Proteomes" id="UP000295678"/>
    </source>
</evidence>
<keyword evidence="4" id="KW-0418">Kinase</keyword>
<dbReference type="InterPro" id="IPR042213">
    <property type="entry name" value="NBD_C_sf"/>
</dbReference>
<comment type="catalytic activity">
    <reaction evidence="7">
        <text>3-dehydro-L-erythronate + ATP = 3-dehydro-4-O-phospho-L-erythronate + ADP + H(+)</text>
        <dbReference type="Rhea" id="RHEA:52552"/>
        <dbReference type="ChEBI" id="CHEBI:15378"/>
        <dbReference type="ChEBI" id="CHEBI:30616"/>
        <dbReference type="ChEBI" id="CHEBI:136592"/>
        <dbReference type="ChEBI" id="CHEBI:136670"/>
        <dbReference type="ChEBI" id="CHEBI:456216"/>
        <dbReference type="EC" id="2.7.1.217"/>
    </reaction>
</comment>
<comment type="similarity">
    <text evidence="1">Belongs to the four-carbon acid sugar kinase family.</text>
</comment>
<evidence type="ECO:0000256" key="1">
    <source>
        <dbReference type="ARBA" id="ARBA00005715"/>
    </source>
</evidence>
<feature type="domain" description="Four-carbon acid sugar kinase N-terminal" evidence="13">
    <location>
        <begin position="3"/>
        <end position="228"/>
    </location>
</feature>
<protein>
    <recommendedName>
        <fullName evidence="11">3-oxo-tetronate kinase</fullName>
        <ecNumber evidence="10">2.7.1.217</ecNumber>
    </recommendedName>
    <alternativeName>
        <fullName evidence="12">3-dehydrotetronate 4-kinase</fullName>
    </alternativeName>
</protein>
<dbReference type="GO" id="GO:0016301">
    <property type="term" value="F:kinase activity"/>
    <property type="evidence" value="ECO:0007669"/>
    <property type="project" value="UniProtKB-KW"/>
</dbReference>
<dbReference type="Gene3D" id="3.40.50.10840">
    <property type="entry name" value="Putative sugar-binding, N-terminal domain"/>
    <property type="match status" value="1"/>
</dbReference>
<dbReference type="EMBL" id="SMAK01000004">
    <property type="protein sequence ID" value="TCT11427.1"/>
    <property type="molecule type" value="Genomic_DNA"/>
</dbReference>
<gene>
    <name evidence="15" type="ORF">EDC22_104187</name>
</gene>
<dbReference type="Proteomes" id="UP000295678">
    <property type="component" value="Unassembled WGS sequence"/>
</dbReference>
<keyword evidence="6" id="KW-0119">Carbohydrate metabolism</keyword>
<evidence type="ECO:0000259" key="14">
    <source>
        <dbReference type="Pfam" id="PF17042"/>
    </source>
</evidence>
<evidence type="ECO:0000256" key="4">
    <source>
        <dbReference type="ARBA" id="ARBA00022777"/>
    </source>
</evidence>
<dbReference type="EC" id="2.7.1.217" evidence="10"/>
<evidence type="ECO:0000313" key="15">
    <source>
        <dbReference type="EMBL" id="TCT11427.1"/>
    </source>
</evidence>
<dbReference type="Pfam" id="PF07005">
    <property type="entry name" value="SBD_N"/>
    <property type="match status" value="1"/>
</dbReference>
<evidence type="ECO:0000256" key="3">
    <source>
        <dbReference type="ARBA" id="ARBA00022741"/>
    </source>
</evidence>
<dbReference type="OrthoDB" id="191465at2"/>
<sequence length="421" mass="43675">MLIGAVADDLTGATDLALMLAAGGMRTIQVMGVPDDAHRLEDFDAVVVALKSRTIPAAEAVSLSVAAARALRAAGCRQLIFKYCSTFDSTDEGNIGPVTDALMAETGAAVTIACPAFPTNGRTIYMGHLFVGQQPLAESPMRDHPLTPMRDSNLVRVLQRQTASKVGLIPFPVVHQGAAAIRTAIAAAARSGERMLIVDAITDRDLREIGTAVADMPLITGGSGIAIGLADNFARAGLLAPSPPPRTIKAPPGRAAIVAGSCSQATRTQVKTAIEAGLPALRIEPQALADGRQTVEAVLDWAAEQDPLHPILVYSSDEPEAVRDVQSVLGRAQAGELVERSLAAIGMGLVEAGVTRLIVAGGETSGAVVGALGVAMLEIGPEIDPGVPWTRALDGRDLVLALKSGNFGAPDFFIKAWDRLA</sequence>